<dbReference type="Proteomes" id="UP001596337">
    <property type="component" value="Unassembled WGS sequence"/>
</dbReference>
<dbReference type="Pfam" id="PF02470">
    <property type="entry name" value="MlaD"/>
    <property type="match status" value="1"/>
</dbReference>
<keyword evidence="1" id="KW-0812">Transmembrane</keyword>
<keyword evidence="1" id="KW-0472">Membrane</keyword>
<dbReference type="EMBL" id="JBHSXX010000001">
    <property type="protein sequence ID" value="MFC6869423.1"/>
    <property type="molecule type" value="Genomic_DNA"/>
</dbReference>
<evidence type="ECO:0000313" key="3">
    <source>
        <dbReference type="EMBL" id="MFC6869423.1"/>
    </source>
</evidence>
<sequence length="438" mass="46911">MIRRGFLTRDGFVFRIGAVVTVVLLATGIALFYKGSIGTVLRPGETVHAEFARDYWLRPNVTKVKIAGVPIGVVTGVEPVQQDKIRAALKIDPGIREKLGKAPSAAIRPTTLFGGNYYVELLPGGDEGTASSDTIPLSRTTVPVELDRVLEEFPPSTRASTQRAIRDLDETFGRKGVEAARDLVDAAPDTLAPTGRLLQAVRGTRPEVDLAKVVSGLESTARQLTRRDDQLDNILQSLRDTTSVLATERRPLANTISTAPGTLKETRSTMGALDKTLVRLEKTSKAARPTARNLAGLLKRTDPVLRNARPLVRDVRSLLQDVRPAVERLVPTVRTATGVLDDVRGPVLDRVNGPIMRTVLSPYRGTGPYEGTGADRPFYQELAYMISGFGNASKLTDRNGAAVAIEPGISLGSVGGTPLNLERLLGNVGSGQGGADGN</sequence>
<gene>
    <name evidence="3" type="ORF">ACFQGD_19980</name>
</gene>
<feature type="domain" description="Mce/MlaD" evidence="2">
    <location>
        <begin position="44"/>
        <end position="124"/>
    </location>
</feature>
<feature type="transmembrane region" description="Helical" evidence="1">
    <location>
        <begin position="12"/>
        <end position="33"/>
    </location>
</feature>
<comment type="caution">
    <text evidence="3">The sequence shown here is derived from an EMBL/GenBank/DDBJ whole genome shotgun (WGS) entry which is preliminary data.</text>
</comment>
<proteinExistence type="predicted"/>
<accession>A0ABW2C383</accession>
<reference evidence="4" key="1">
    <citation type="journal article" date="2019" name="Int. J. Syst. Evol. Microbiol.">
        <title>The Global Catalogue of Microorganisms (GCM) 10K type strain sequencing project: providing services to taxonomists for standard genome sequencing and annotation.</title>
        <authorList>
            <consortium name="The Broad Institute Genomics Platform"/>
            <consortium name="The Broad Institute Genome Sequencing Center for Infectious Disease"/>
            <person name="Wu L."/>
            <person name="Ma J."/>
        </authorList>
    </citation>
    <scope>NUCLEOTIDE SEQUENCE [LARGE SCALE GENOMIC DNA]</scope>
    <source>
        <strain evidence="4">KCTC 32255</strain>
    </source>
</reference>
<evidence type="ECO:0000259" key="2">
    <source>
        <dbReference type="Pfam" id="PF02470"/>
    </source>
</evidence>
<keyword evidence="4" id="KW-1185">Reference proteome</keyword>
<evidence type="ECO:0000313" key="4">
    <source>
        <dbReference type="Proteomes" id="UP001596337"/>
    </source>
</evidence>
<dbReference type="InterPro" id="IPR003399">
    <property type="entry name" value="Mce/MlaD"/>
</dbReference>
<dbReference type="PANTHER" id="PTHR33371:SF4">
    <property type="entry name" value="INTERMEMBRANE PHOSPHOLIPID TRANSPORT SYSTEM BINDING PROTEIN MLAD"/>
    <property type="match status" value="1"/>
</dbReference>
<organism evidence="3 4">
    <name type="scientific">Haloechinothrix salitolerans</name>
    <dbReference type="NCBI Taxonomy" id="926830"/>
    <lineage>
        <taxon>Bacteria</taxon>
        <taxon>Bacillati</taxon>
        <taxon>Actinomycetota</taxon>
        <taxon>Actinomycetes</taxon>
        <taxon>Pseudonocardiales</taxon>
        <taxon>Pseudonocardiaceae</taxon>
        <taxon>Haloechinothrix</taxon>
    </lineage>
</organism>
<evidence type="ECO:0000256" key="1">
    <source>
        <dbReference type="SAM" id="Phobius"/>
    </source>
</evidence>
<dbReference type="RefSeq" id="WP_345400720.1">
    <property type="nucleotide sequence ID" value="NZ_BAABLA010000101.1"/>
</dbReference>
<keyword evidence="1" id="KW-1133">Transmembrane helix</keyword>
<name>A0ABW2C383_9PSEU</name>
<dbReference type="InterPro" id="IPR052336">
    <property type="entry name" value="MlaD_Phospholipid_Transporter"/>
</dbReference>
<dbReference type="PANTHER" id="PTHR33371">
    <property type="entry name" value="INTERMEMBRANE PHOSPHOLIPID TRANSPORT SYSTEM BINDING PROTEIN MLAD-RELATED"/>
    <property type="match status" value="1"/>
</dbReference>
<protein>
    <submittedName>
        <fullName evidence="3">MlaD family protein</fullName>
    </submittedName>
</protein>